<gene>
    <name evidence="8" type="ORF">EXIGLDRAFT_738873</name>
</gene>
<feature type="transmembrane region" description="Helical" evidence="7">
    <location>
        <begin position="32"/>
        <end position="52"/>
    </location>
</feature>
<evidence type="ECO:0000256" key="7">
    <source>
        <dbReference type="SAM" id="Phobius"/>
    </source>
</evidence>
<dbReference type="SUPFAM" id="SSF103481">
    <property type="entry name" value="Multidrug resistance efflux transporter EmrE"/>
    <property type="match status" value="1"/>
</dbReference>
<keyword evidence="9" id="KW-1185">Reference proteome</keyword>
<feature type="transmembrane region" description="Helical" evidence="7">
    <location>
        <begin position="116"/>
        <end position="138"/>
    </location>
</feature>
<proteinExistence type="predicted"/>
<feature type="transmembrane region" description="Helical" evidence="7">
    <location>
        <begin position="150"/>
        <end position="171"/>
    </location>
</feature>
<reference evidence="8 9" key="1">
    <citation type="journal article" date="2016" name="Mol. Biol. Evol.">
        <title>Comparative Genomics of Early-Diverging Mushroom-Forming Fungi Provides Insights into the Origins of Lignocellulose Decay Capabilities.</title>
        <authorList>
            <person name="Nagy L.G."/>
            <person name="Riley R."/>
            <person name="Tritt A."/>
            <person name="Adam C."/>
            <person name="Daum C."/>
            <person name="Floudas D."/>
            <person name="Sun H."/>
            <person name="Yadav J.S."/>
            <person name="Pangilinan J."/>
            <person name="Larsson K.H."/>
            <person name="Matsuura K."/>
            <person name="Barry K."/>
            <person name="Labutti K."/>
            <person name="Kuo R."/>
            <person name="Ohm R.A."/>
            <person name="Bhattacharya S.S."/>
            <person name="Shirouzu T."/>
            <person name="Yoshinaga Y."/>
            <person name="Martin F.M."/>
            <person name="Grigoriev I.V."/>
            <person name="Hibbett D.S."/>
        </authorList>
    </citation>
    <scope>NUCLEOTIDE SEQUENCE [LARGE SCALE GENOMIC DNA]</scope>
    <source>
        <strain evidence="8 9">HHB12029</strain>
    </source>
</reference>
<accession>A0A166BD19</accession>
<evidence type="ECO:0000313" key="9">
    <source>
        <dbReference type="Proteomes" id="UP000077266"/>
    </source>
</evidence>
<dbReference type="InterPro" id="IPR013657">
    <property type="entry name" value="SCL35B1-4/HUT1"/>
</dbReference>
<dbReference type="EMBL" id="KV425904">
    <property type="protein sequence ID" value="KZW00040.1"/>
    <property type="molecule type" value="Genomic_DNA"/>
</dbReference>
<name>A0A166BD19_EXIGL</name>
<dbReference type="GO" id="GO:0005462">
    <property type="term" value="F:UDP-N-acetylglucosamine transmembrane transporter activity"/>
    <property type="evidence" value="ECO:0007669"/>
    <property type="project" value="TreeGrafter"/>
</dbReference>
<evidence type="ECO:0000256" key="5">
    <source>
        <dbReference type="ARBA" id="ARBA00022989"/>
    </source>
</evidence>
<dbReference type="InterPro" id="IPR037185">
    <property type="entry name" value="EmrE-like"/>
</dbReference>
<keyword evidence="6 7" id="KW-0472">Membrane</keyword>
<dbReference type="NCBIfam" id="TIGR00803">
    <property type="entry name" value="nst"/>
    <property type="match status" value="1"/>
</dbReference>
<keyword evidence="3" id="KW-0762">Sugar transport</keyword>
<dbReference type="OrthoDB" id="999962at2759"/>
<keyword evidence="2" id="KW-0813">Transport</keyword>
<evidence type="ECO:0000256" key="2">
    <source>
        <dbReference type="ARBA" id="ARBA00022448"/>
    </source>
</evidence>
<dbReference type="Pfam" id="PF08449">
    <property type="entry name" value="UAA"/>
    <property type="match status" value="1"/>
</dbReference>
<evidence type="ECO:0000313" key="8">
    <source>
        <dbReference type="EMBL" id="KZW00040.1"/>
    </source>
</evidence>
<evidence type="ECO:0000256" key="3">
    <source>
        <dbReference type="ARBA" id="ARBA00022597"/>
    </source>
</evidence>
<dbReference type="Proteomes" id="UP000077266">
    <property type="component" value="Unassembled WGS sequence"/>
</dbReference>
<dbReference type="AlphaFoldDB" id="A0A166BD19"/>
<dbReference type="STRING" id="1314781.A0A166BD19"/>
<dbReference type="InParanoid" id="A0A166BD19"/>
<sequence length="305" mass="33199">MPLTLLFGGCCSNAWSLEQLLTMDPRIASALTVIQMLFIAAHSLPVVLGADGRLKPRNVPLRKWALQVLCLVAMSLLNNWVFLFHVPVTVQIVFRSAGLLVSMAFNSIFNGKRYSALQITSVAVVSVGVVLATLSRPASAKGTVVADTRSYFIGIMMLSLSLVMSSTLGLLQERTFAVHGPHWREGLFYTHLMSIPVFMILPESRRSIQAIRAYDLQTILPLVISNTLTQSLCVAGVNQLMSRVSSVSTNIALTTRKALSLCLSVWWFGSGWNTQLGLGASLVGIGTLVYAYASQAPKAEKIKKE</sequence>
<keyword evidence="4 7" id="KW-0812">Transmembrane</keyword>
<evidence type="ECO:0000256" key="4">
    <source>
        <dbReference type="ARBA" id="ARBA00022692"/>
    </source>
</evidence>
<dbReference type="GO" id="GO:0005789">
    <property type="term" value="C:endoplasmic reticulum membrane"/>
    <property type="evidence" value="ECO:0007669"/>
    <property type="project" value="TreeGrafter"/>
</dbReference>
<comment type="subcellular location">
    <subcellularLocation>
        <location evidence="1">Endomembrane system</location>
        <topology evidence="1">Multi-pass membrane protein</topology>
    </subcellularLocation>
</comment>
<organism evidence="8 9">
    <name type="scientific">Exidia glandulosa HHB12029</name>
    <dbReference type="NCBI Taxonomy" id="1314781"/>
    <lineage>
        <taxon>Eukaryota</taxon>
        <taxon>Fungi</taxon>
        <taxon>Dikarya</taxon>
        <taxon>Basidiomycota</taxon>
        <taxon>Agaricomycotina</taxon>
        <taxon>Agaricomycetes</taxon>
        <taxon>Auriculariales</taxon>
        <taxon>Exidiaceae</taxon>
        <taxon>Exidia</taxon>
    </lineage>
</organism>
<dbReference type="PANTHER" id="PTHR10778:SF4">
    <property type="entry name" value="NUCLEOTIDE SUGAR TRANSPORTER SLC35B4"/>
    <property type="match status" value="1"/>
</dbReference>
<protein>
    <submittedName>
        <fullName evidence="8">UAA transporter</fullName>
    </submittedName>
</protein>
<dbReference type="GO" id="GO:0005464">
    <property type="term" value="F:UDP-xylose transmembrane transporter activity"/>
    <property type="evidence" value="ECO:0007669"/>
    <property type="project" value="TreeGrafter"/>
</dbReference>
<feature type="transmembrane region" description="Helical" evidence="7">
    <location>
        <begin position="275"/>
        <end position="293"/>
    </location>
</feature>
<feature type="transmembrane region" description="Helical" evidence="7">
    <location>
        <begin position="64"/>
        <end position="86"/>
    </location>
</feature>
<dbReference type="GO" id="GO:0000139">
    <property type="term" value="C:Golgi membrane"/>
    <property type="evidence" value="ECO:0007669"/>
    <property type="project" value="TreeGrafter"/>
</dbReference>
<evidence type="ECO:0000256" key="1">
    <source>
        <dbReference type="ARBA" id="ARBA00004127"/>
    </source>
</evidence>
<dbReference type="PANTHER" id="PTHR10778">
    <property type="entry name" value="SOLUTE CARRIER FAMILY 35 MEMBER B"/>
    <property type="match status" value="1"/>
</dbReference>
<keyword evidence="5 7" id="KW-1133">Transmembrane helix</keyword>
<evidence type="ECO:0000256" key="6">
    <source>
        <dbReference type="ARBA" id="ARBA00023136"/>
    </source>
</evidence>